<keyword evidence="4" id="KW-1185">Reference proteome</keyword>
<proteinExistence type="predicted"/>
<gene>
    <name evidence="3" type="ORF">PPERSA_10478</name>
</gene>
<dbReference type="EMBL" id="LDAU01000028">
    <property type="protein sequence ID" value="KRX10379.1"/>
    <property type="molecule type" value="Genomic_DNA"/>
</dbReference>
<feature type="compositionally biased region" description="Basic and acidic residues" evidence="2">
    <location>
        <begin position="446"/>
        <end position="462"/>
    </location>
</feature>
<evidence type="ECO:0000256" key="2">
    <source>
        <dbReference type="SAM" id="MobiDB-lite"/>
    </source>
</evidence>
<sequence>MSKLMEDTVYHEQKKINSQNNLNKQKNRKAILIQQNKSEQNNNEITQQDDGFQSFTLERDVDADIMLENEDYFNQLSLSFYRTHRKEADSSVNIIYDSMKKLMQKLQKNNQENLSNMKSNSDQNQRHFIQNRQMSNYNQIQSQNLNQNLKLKSRSPTHKQFVSINQRNSPQKRQLQISKNNQNVVTLNNLQPVQENKFGDDFGLINLMREYESNPQELIDRNPVLKKYFEDLEEKRQKQKQKGQMNIEQIQQFLKDKEDKKNKVLLHQNLKIQEQQLQMGYNNETKKNIILGNKGFFNNRNNNFDILTTQQCSPQQIQCKKNLNNYQSNKNGKKVYFTQRQQSPRNDRSGSNKINIYNHLNIMNYTPKELEKLNQQIIKGEQNCFKKQDLKLNIQKQDYENTQKCTIEQNQNNNQNQNQFKNQEYMQYLQKQQMISLQNINDDDLKQEEQEKNSEKEQDEQNKNQIQTNNDDVNNQINKSKSNLYQKEISIKNSVKINQSLSSSIDNNITEVQKNINKDTKITKELQEQPIRNQDLIEQNIQKIDVNNSQINSQKQINKITDESSILNIDTQDQNFEKNKQLKDLSQQNISKNLDENNIQKLEDNEKIDNLEIKSSQYNTLQNIEQDQNQNLVKENSTLHQKSQNNINNYEQDINSQIDQLQLSQEQKKIQSQAEFSQVQKQDDLINVEIIEKDLKNQQ</sequence>
<evidence type="ECO:0000256" key="1">
    <source>
        <dbReference type="SAM" id="Coils"/>
    </source>
</evidence>
<organism evidence="3 4">
    <name type="scientific">Pseudocohnilembus persalinus</name>
    <name type="common">Ciliate</name>
    <dbReference type="NCBI Taxonomy" id="266149"/>
    <lineage>
        <taxon>Eukaryota</taxon>
        <taxon>Sar</taxon>
        <taxon>Alveolata</taxon>
        <taxon>Ciliophora</taxon>
        <taxon>Intramacronucleata</taxon>
        <taxon>Oligohymenophorea</taxon>
        <taxon>Scuticociliatia</taxon>
        <taxon>Philasterida</taxon>
        <taxon>Pseudocohnilembidae</taxon>
        <taxon>Pseudocohnilembus</taxon>
    </lineage>
</organism>
<accession>A0A0V0R7D3</accession>
<feature type="coiled-coil region" evidence="1">
    <location>
        <begin position="640"/>
        <end position="667"/>
    </location>
</feature>
<dbReference type="AlphaFoldDB" id="A0A0V0R7D3"/>
<protein>
    <submittedName>
        <fullName evidence="3">Uncharacterized protein</fullName>
    </submittedName>
</protein>
<reference evidence="3 4" key="1">
    <citation type="journal article" date="2015" name="Sci. Rep.">
        <title>Genome of the facultative scuticociliatosis pathogen Pseudocohnilembus persalinus provides insight into its virulence through horizontal gene transfer.</title>
        <authorList>
            <person name="Xiong J."/>
            <person name="Wang G."/>
            <person name="Cheng J."/>
            <person name="Tian M."/>
            <person name="Pan X."/>
            <person name="Warren A."/>
            <person name="Jiang C."/>
            <person name="Yuan D."/>
            <person name="Miao W."/>
        </authorList>
    </citation>
    <scope>NUCLEOTIDE SEQUENCE [LARGE SCALE GENOMIC DNA]</scope>
    <source>
        <strain evidence="3">36N120E</strain>
    </source>
</reference>
<feature type="compositionally biased region" description="Polar residues" evidence="2">
    <location>
        <begin position="468"/>
        <end position="477"/>
    </location>
</feature>
<feature type="region of interest" description="Disordered" evidence="2">
    <location>
        <begin position="446"/>
        <end position="477"/>
    </location>
</feature>
<name>A0A0V0R7D3_PSEPJ</name>
<comment type="caution">
    <text evidence="3">The sequence shown here is derived from an EMBL/GenBank/DDBJ whole genome shotgun (WGS) entry which is preliminary data.</text>
</comment>
<evidence type="ECO:0000313" key="4">
    <source>
        <dbReference type="Proteomes" id="UP000054937"/>
    </source>
</evidence>
<dbReference type="InParanoid" id="A0A0V0R7D3"/>
<dbReference type="OMA" id="IEERYSH"/>
<evidence type="ECO:0000313" key="3">
    <source>
        <dbReference type="EMBL" id="KRX10379.1"/>
    </source>
</evidence>
<keyword evidence="1" id="KW-0175">Coiled coil</keyword>
<dbReference type="Proteomes" id="UP000054937">
    <property type="component" value="Unassembled WGS sequence"/>
</dbReference>